<keyword evidence="10" id="KW-1133">Transmembrane helix</keyword>
<feature type="domain" description="Fringe-like glycosyltransferase" evidence="12">
    <location>
        <begin position="136"/>
        <end position="241"/>
    </location>
</feature>
<evidence type="ECO:0000256" key="8">
    <source>
        <dbReference type="ARBA" id="ARBA00022741"/>
    </source>
</evidence>
<accession>A0A8E2E8Q9</accession>
<dbReference type="InterPro" id="IPR026050">
    <property type="entry name" value="C1GALT1/C1GALT1_chp1"/>
</dbReference>
<protein>
    <recommendedName>
        <fullName evidence="4">N-acetylgalactosaminide beta-1,3-galactosyltransferase</fullName>
        <ecNumber evidence="4">2.4.1.122</ecNumber>
    </recommendedName>
</protein>
<evidence type="ECO:0000256" key="3">
    <source>
        <dbReference type="ARBA" id="ARBA00006462"/>
    </source>
</evidence>
<comment type="similarity">
    <text evidence="3">Belongs to the glycosyltransferase 31 family. Beta3-Gal-T subfamily.</text>
</comment>
<keyword evidence="11" id="KW-0472">Membrane</keyword>
<keyword evidence="14" id="KW-1185">Reference proteome</keyword>
<dbReference type="InterPro" id="IPR003378">
    <property type="entry name" value="Fringe-like_glycosylTrfase"/>
</dbReference>
<dbReference type="Pfam" id="PF02434">
    <property type="entry name" value="Fringe"/>
    <property type="match status" value="1"/>
</dbReference>
<gene>
    <name evidence="13" type="ORF">K432DRAFT_300161</name>
</gene>
<keyword evidence="8" id="KW-0547">Nucleotide-binding</keyword>
<sequence length="398" mass="45438">MSPDSTDLPCLSLPGADNVLVVLKTSVTEALDKLPIHFDTILRCVPHYIVYSDFRQDIAGHHVYDALDELDDEIKRTNPDFELYNRLQQLGQYAIEPTNPTSIIHGDAGSSGSGYANNPGWKLDKWKTLPLVDKALRIKPDAEWYIFMEADTYLVWPNLLEWLTQFNSSEPHYIGSQMRTGDVLFGHGGSGYIISNPAIRKVSAHRAARLAEYNELTAGHLAGDCVLGKAMGDVDVPLLWSWPILQASRPLSLDYAAENWGERLWCRPVVSYHTVSSGDIESFWQFERRWFSEASSLLRHSDVFKHFVLPQIRSESEAWDKLSRDDSFDRCRAVCESKTDCMQFSYTRERCYISKSMKLGYLASAHPDGMRSGWMMERIEAFVKSMDMNECKEKDWIV</sequence>
<comment type="subcellular location">
    <subcellularLocation>
        <location evidence="1">Membrane</location>
        <topology evidence="1">Single-pass type II membrane protein</topology>
    </subcellularLocation>
</comment>
<dbReference type="OrthoDB" id="414175at2759"/>
<keyword evidence="5" id="KW-0328">Glycosyltransferase</keyword>
<evidence type="ECO:0000256" key="10">
    <source>
        <dbReference type="ARBA" id="ARBA00022989"/>
    </source>
</evidence>
<evidence type="ECO:0000313" key="13">
    <source>
        <dbReference type="EMBL" id="OCK79299.1"/>
    </source>
</evidence>
<evidence type="ECO:0000259" key="12">
    <source>
        <dbReference type="Pfam" id="PF02434"/>
    </source>
</evidence>
<reference evidence="13 14" key="1">
    <citation type="journal article" date="2016" name="Nat. Commun.">
        <title>Ectomycorrhizal ecology is imprinted in the genome of the dominant symbiotic fungus Cenococcum geophilum.</title>
        <authorList>
            <consortium name="DOE Joint Genome Institute"/>
            <person name="Peter M."/>
            <person name="Kohler A."/>
            <person name="Ohm R.A."/>
            <person name="Kuo A."/>
            <person name="Krutzmann J."/>
            <person name="Morin E."/>
            <person name="Arend M."/>
            <person name="Barry K.W."/>
            <person name="Binder M."/>
            <person name="Choi C."/>
            <person name="Clum A."/>
            <person name="Copeland A."/>
            <person name="Grisel N."/>
            <person name="Haridas S."/>
            <person name="Kipfer T."/>
            <person name="LaButti K."/>
            <person name="Lindquist E."/>
            <person name="Lipzen A."/>
            <person name="Maire R."/>
            <person name="Meier B."/>
            <person name="Mihaltcheva S."/>
            <person name="Molinier V."/>
            <person name="Murat C."/>
            <person name="Poggeler S."/>
            <person name="Quandt C.A."/>
            <person name="Sperisen C."/>
            <person name="Tritt A."/>
            <person name="Tisserant E."/>
            <person name="Crous P.W."/>
            <person name="Henrissat B."/>
            <person name="Nehls U."/>
            <person name="Egli S."/>
            <person name="Spatafora J.W."/>
            <person name="Grigoriev I.V."/>
            <person name="Martin F.M."/>
        </authorList>
    </citation>
    <scope>NUCLEOTIDE SEQUENCE [LARGE SCALE GENOMIC DNA]</scope>
    <source>
        <strain evidence="13 14">CBS 459.81</strain>
    </source>
</reference>
<evidence type="ECO:0000256" key="6">
    <source>
        <dbReference type="ARBA" id="ARBA00022679"/>
    </source>
</evidence>
<evidence type="ECO:0000256" key="9">
    <source>
        <dbReference type="ARBA" id="ARBA00022968"/>
    </source>
</evidence>
<dbReference type="GO" id="GO:0016263">
    <property type="term" value="F:glycoprotein-N-acetylgalactosamine 3-beta-galactosyltransferase activity"/>
    <property type="evidence" value="ECO:0007669"/>
    <property type="project" value="UniProtKB-EC"/>
</dbReference>
<organism evidence="13 14">
    <name type="scientific">Lepidopterella palustris CBS 459.81</name>
    <dbReference type="NCBI Taxonomy" id="1314670"/>
    <lineage>
        <taxon>Eukaryota</taxon>
        <taxon>Fungi</taxon>
        <taxon>Dikarya</taxon>
        <taxon>Ascomycota</taxon>
        <taxon>Pezizomycotina</taxon>
        <taxon>Dothideomycetes</taxon>
        <taxon>Pleosporomycetidae</taxon>
        <taxon>Mytilinidiales</taxon>
        <taxon>Argynnaceae</taxon>
        <taxon>Lepidopterella</taxon>
    </lineage>
</organism>
<dbReference type="EC" id="2.4.1.122" evidence="4"/>
<evidence type="ECO:0000256" key="7">
    <source>
        <dbReference type="ARBA" id="ARBA00022692"/>
    </source>
</evidence>
<dbReference type="PANTHER" id="PTHR23033">
    <property type="entry name" value="BETA1,3-GALACTOSYLTRANSFERASE"/>
    <property type="match status" value="1"/>
</dbReference>
<keyword evidence="7" id="KW-0812">Transmembrane</keyword>
<dbReference type="Proteomes" id="UP000250266">
    <property type="component" value="Unassembled WGS sequence"/>
</dbReference>
<keyword evidence="6 13" id="KW-0808">Transferase</keyword>
<dbReference type="GO" id="GO:0016020">
    <property type="term" value="C:membrane"/>
    <property type="evidence" value="ECO:0007669"/>
    <property type="project" value="UniProtKB-SubCell"/>
</dbReference>
<comment type="pathway">
    <text evidence="2">Protein modification; protein glycosylation.</text>
</comment>
<evidence type="ECO:0000313" key="14">
    <source>
        <dbReference type="Proteomes" id="UP000250266"/>
    </source>
</evidence>
<evidence type="ECO:0000256" key="1">
    <source>
        <dbReference type="ARBA" id="ARBA00004606"/>
    </source>
</evidence>
<name>A0A8E2E8Q9_9PEZI</name>
<keyword evidence="9" id="KW-0735">Signal-anchor</keyword>
<proteinExistence type="inferred from homology"/>
<dbReference type="AlphaFoldDB" id="A0A8E2E8Q9"/>
<evidence type="ECO:0000256" key="11">
    <source>
        <dbReference type="ARBA" id="ARBA00023136"/>
    </source>
</evidence>
<dbReference type="PANTHER" id="PTHR23033:SF47">
    <property type="entry name" value="APPLE DOMAIN-CONTAINING PROTEIN-RELATED"/>
    <property type="match status" value="1"/>
</dbReference>
<dbReference type="Gene3D" id="3.90.550.50">
    <property type="match status" value="1"/>
</dbReference>
<dbReference type="EMBL" id="KV745012">
    <property type="protein sequence ID" value="OCK79299.1"/>
    <property type="molecule type" value="Genomic_DNA"/>
</dbReference>
<dbReference type="GO" id="GO:0000166">
    <property type="term" value="F:nucleotide binding"/>
    <property type="evidence" value="ECO:0007669"/>
    <property type="project" value="UniProtKB-KW"/>
</dbReference>
<evidence type="ECO:0000256" key="2">
    <source>
        <dbReference type="ARBA" id="ARBA00004922"/>
    </source>
</evidence>
<evidence type="ECO:0000256" key="4">
    <source>
        <dbReference type="ARBA" id="ARBA00012557"/>
    </source>
</evidence>
<evidence type="ECO:0000256" key="5">
    <source>
        <dbReference type="ARBA" id="ARBA00022676"/>
    </source>
</evidence>